<evidence type="ECO:0000256" key="2">
    <source>
        <dbReference type="HAMAP-Rule" id="MF_01678"/>
    </source>
</evidence>
<comment type="caution">
    <text evidence="3">The sequence shown here is derived from an EMBL/GenBank/DDBJ whole genome shotgun (WGS) entry which is preliminary data.</text>
</comment>
<dbReference type="PANTHER" id="PTHR43475:SF1">
    <property type="entry name" value="METHYLTHIORIBOSE-1-PHOSPHATE ISOMERASE"/>
    <property type="match status" value="1"/>
</dbReference>
<dbReference type="InterPro" id="IPR005251">
    <property type="entry name" value="IF-M1Pi"/>
</dbReference>
<dbReference type="AlphaFoldDB" id="A0A2N1PSZ9"/>
<dbReference type="FunFam" id="1.20.120.420:FF:000003">
    <property type="entry name" value="Methylthioribose-1-phosphate isomerase"/>
    <property type="match status" value="1"/>
</dbReference>
<dbReference type="UniPathway" id="UPA00904">
    <property type="reaction ID" value="UER00874"/>
</dbReference>
<comment type="catalytic activity">
    <reaction evidence="2">
        <text>5-(methylsulfanyl)-alpha-D-ribose 1-phosphate = 5-(methylsulfanyl)-D-ribulose 1-phosphate</text>
        <dbReference type="Rhea" id="RHEA:19989"/>
        <dbReference type="ChEBI" id="CHEBI:58533"/>
        <dbReference type="ChEBI" id="CHEBI:58548"/>
        <dbReference type="EC" id="5.3.1.23"/>
    </reaction>
</comment>
<dbReference type="InterPro" id="IPR042529">
    <property type="entry name" value="IF_2B-like_C"/>
</dbReference>
<keyword evidence="2" id="KW-0486">Methionine biosynthesis</keyword>
<feature type="site" description="Transition state stabilizer" evidence="2">
    <location>
        <position position="160"/>
    </location>
</feature>
<feature type="binding site" evidence="2">
    <location>
        <position position="199"/>
    </location>
    <ligand>
        <name>substrate</name>
    </ligand>
</feature>
<dbReference type="HAMAP" id="MF_01678">
    <property type="entry name" value="Salvage_MtnA"/>
    <property type="match status" value="1"/>
</dbReference>
<dbReference type="NCBIfam" id="NF004326">
    <property type="entry name" value="PRK05720.1"/>
    <property type="match status" value="1"/>
</dbReference>
<gene>
    <name evidence="2 3" type="primary">mtnA</name>
    <name evidence="3" type="ORF">CVV64_06890</name>
</gene>
<dbReference type="SUPFAM" id="SSF100950">
    <property type="entry name" value="NagB/RpiA/CoA transferase-like"/>
    <property type="match status" value="1"/>
</dbReference>
<dbReference type="Gene3D" id="1.20.120.420">
    <property type="entry name" value="translation initiation factor eif-2b, domain 1"/>
    <property type="match status" value="1"/>
</dbReference>
<dbReference type="InterPro" id="IPR011559">
    <property type="entry name" value="Initiation_fac_2B_a/b/d"/>
</dbReference>
<dbReference type="FunFam" id="3.40.50.10470:FF:000006">
    <property type="entry name" value="Methylthioribose-1-phosphate isomerase"/>
    <property type="match status" value="1"/>
</dbReference>
<protein>
    <recommendedName>
        <fullName evidence="2">Methylthioribose-1-phosphate isomerase</fullName>
        <shortName evidence="2">M1Pi</shortName>
        <shortName evidence="2">MTR-1-P isomerase</shortName>
        <ecNumber evidence="2">5.3.1.23</ecNumber>
    </recommendedName>
    <alternativeName>
        <fullName evidence="2">S-methyl-5-thioribose-1-phosphate isomerase</fullName>
    </alternativeName>
</protein>
<dbReference type="InterPro" id="IPR027363">
    <property type="entry name" value="M1Pi_N"/>
</dbReference>
<keyword evidence="2" id="KW-0028">Amino-acid biosynthesis</keyword>
<organism evidence="3 4">
    <name type="scientific">Candidatus Wallbacteria bacterium HGW-Wallbacteria-1</name>
    <dbReference type="NCBI Taxonomy" id="2013854"/>
    <lineage>
        <taxon>Bacteria</taxon>
        <taxon>Candidatus Walliibacteriota</taxon>
    </lineage>
</organism>
<feature type="binding site" evidence="2">
    <location>
        <position position="87"/>
    </location>
    <ligand>
        <name>substrate</name>
    </ligand>
</feature>
<dbReference type="Proteomes" id="UP000233256">
    <property type="component" value="Unassembled WGS sequence"/>
</dbReference>
<comment type="pathway">
    <text evidence="2">Amino-acid biosynthesis; L-methionine biosynthesis via salvage pathway; L-methionine from S-methyl-5-thio-alpha-D-ribose 1-phosphate: step 1/6.</text>
</comment>
<comment type="similarity">
    <text evidence="2">Belongs to the EIF-2B alpha/beta/delta subunits family. MtnA subfamily.</text>
</comment>
<proteinExistence type="inferred from homology"/>
<name>A0A2N1PSZ9_9BACT</name>
<sequence length="355" mass="38173">MNFTIRRADNEVEIVDQTLLPQKRQIIRLATCDDMCEAISSLRIRGAPAIGIAAAYGLALALFRGDDTLCTPLETLKESSLRLKATRPTAVNLAWALDVMKTRLAPLFCGDQQKATHLMMASAAFREADLMLEEDIRINRTIGENGANLLAGPVNFLTHCNAGALATGGYGTALGVIRSAWSRGLVREVLVDETRPVLQGARLTAWELMDEGIPCRLICDNMAGHFMARGLVDAIVVGADRIAANGDTANKIGTYSLAVLARYHNIPMYVAAPLSTVDFNIASGSEIPIEQRDSAEITRVGGHQLAPDDMLCHNPAFDVTPAELITAIITEAGVVRTCDGETPQIPEGSFCRGAE</sequence>
<accession>A0A2N1PSZ9</accession>
<dbReference type="InterPro" id="IPR037171">
    <property type="entry name" value="NagB/RpiA_transferase-like"/>
</dbReference>
<dbReference type="InterPro" id="IPR000649">
    <property type="entry name" value="IF-2B-related"/>
</dbReference>
<dbReference type="Gene3D" id="3.40.50.10470">
    <property type="entry name" value="Translation initiation factor eif-2b, domain 2"/>
    <property type="match status" value="1"/>
</dbReference>
<dbReference type="NCBIfam" id="TIGR00512">
    <property type="entry name" value="salvage_mtnA"/>
    <property type="match status" value="1"/>
</dbReference>
<evidence type="ECO:0000313" key="3">
    <source>
        <dbReference type="EMBL" id="PKK91475.1"/>
    </source>
</evidence>
<feature type="binding site" evidence="2">
    <location>
        <begin position="250"/>
        <end position="251"/>
    </location>
    <ligand>
        <name>substrate</name>
    </ligand>
</feature>
<dbReference type="GO" id="GO:0019509">
    <property type="term" value="P:L-methionine salvage from methylthioadenosine"/>
    <property type="evidence" value="ECO:0007669"/>
    <property type="project" value="UniProtKB-UniRule"/>
</dbReference>
<reference evidence="3 4" key="1">
    <citation type="journal article" date="2017" name="ISME J.">
        <title>Potential for microbial H2 and metal transformations associated with novel bacteria and archaea in deep terrestrial subsurface sediments.</title>
        <authorList>
            <person name="Hernsdorf A.W."/>
            <person name="Amano Y."/>
            <person name="Miyakawa K."/>
            <person name="Ise K."/>
            <person name="Suzuki Y."/>
            <person name="Anantharaman K."/>
            <person name="Probst A."/>
            <person name="Burstein D."/>
            <person name="Thomas B.C."/>
            <person name="Banfield J.F."/>
        </authorList>
    </citation>
    <scope>NUCLEOTIDE SEQUENCE [LARGE SCALE GENOMIC DNA]</scope>
    <source>
        <strain evidence="3">HGW-Wallbacteria-1</strain>
    </source>
</reference>
<dbReference type="PANTHER" id="PTHR43475">
    <property type="entry name" value="METHYLTHIORIBOSE-1-PHOSPHATE ISOMERASE"/>
    <property type="match status" value="1"/>
</dbReference>
<feature type="active site" description="Proton donor" evidence="2">
    <location>
        <position position="240"/>
    </location>
</feature>
<comment type="function">
    <text evidence="2">Catalyzes the interconversion of methylthioribose-1-phosphate (MTR-1-P) into methylthioribulose-1-phosphate (MTRu-1-P).</text>
</comment>
<dbReference type="NCBIfam" id="TIGR00524">
    <property type="entry name" value="eIF-2B_rel"/>
    <property type="match status" value="1"/>
</dbReference>
<dbReference type="EC" id="5.3.1.23" evidence="2"/>
<evidence type="ECO:0000313" key="4">
    <source>
        <dbReference type="Proteomes" id="UP000233256"/>
    </source>
</evidence>
<dbReference type="EMBL" id="PGXC01000003">
    <property type="protein sequence ID" value="PKK91475.1"/>
    <property type="molecule type" value="Genomic_DNA"/>
</dbReference>
<keyword evidence="1 2" id="KW-0413">Isomerase</keyword>
<evidence type="ECO:0000256" key="1">
    <source>
        <dbReference type="ARBA" id="ARBA00023235"/>
    </source>
</evidence>
<feature type="binding site" evidence="2">
    <location>
        <begin position="45"/>
        <end position="47"/>
    </location>
    <ligand>
        <name>substrate</name>
    </ligand>
</feature>
<dbReference type="Pfam" id="PF01008">
    <property type="entry name" value="IF-2B"/>
    <property type="match status" value="1"/>
</dbReference>
<dbReference type="GO" id="GO:0046523">
    <property type="term" value="F:S-methyl-5-thioribose-1-phosphate isomerase activity"/>
    <property type="evidence" value="ECO:0007669"/>
    <property type="project" value="UniProtKB-UniRule"/>
</dbReference>